<feature type="transmembrane region" description="Helical" evidence="1">
    <location>
        <begin position="68"/>
        <end position="87"/>
    </location>
</feature>
<gene>
    <name evidence="2" type="ORF">BBK82_06430</name>
</gene>
<keyword evidence="3" id="KW-1185">Reference proteome</keyword>
<dbReference type="KEGG" id="led:BBK82_06430"/>
<evidence type="ECO:0000313" key="3">
    <source>
        <dbReference type="Proteomes" id="UP000093053"/>
    </source>
</evidence>
<dbReference type="EMBL" id="CP016793">
    <property type="protein sequence ID" value="ANZ35774.1"/>
    <property type="molecule type" value="Genomic_DNA"/>
</dbReference>
<evidence type="ECO:0000313" key="2">
    <source>
        <dbReference type="EMBL" id="ANZ35774.1"/>
    </source>
</evidence>
<dbReference type="AlphaFoldDB" id="A0A1B2HDG4"/>
<feature type="transmembrane region" description="Helical" evidence="1">
    <location>
        <begin position="94"/>
        <end position="113"/>
    </location>
</feature>
<organism evidence="2 3">
    <name type="scientific">Lentzea guizhouensis</name>
    <dbReference type="NCBI Taxonomy" id="1586287"/>
    <lineage>
        <taxon>Bacteria</taxon>
        <taxon>Bacillati</taxon>
        <taxon>Actinomycetota</taxon>
        <taxon>Actinomycetes</taxon>
        <taxon>Pseudonocardiales</taxon>
        <taxon>Pseudonocardiaceae</taxon>
        <taxon>Lentzea</taxon>
    </lineage>
</organism>
<keyword evidence="1" id="KW-0472">Membrane</keyword>
<protein>
    <submittedName>
        <fullName evidence="2">Uncharacterized protein</fullName>
    </submittedName>
</protein>
<name>A0A1B2HDG4_9PSEU</name>
<evidence type="ECO:0000256" key="1">
    <source>
        <dbReference type="SAM" id="Phobius"/>
    </source>
</evidence>
<reference evidence="2 3" key="1">
    <citation type="submission" date="2016-07" db="EMBL/GenBank/DDBJ databases">
        <title>Complete genome sequence of the Lentzea guizhouensis DHS C013.</title>
        <authorList>
            <person name="Cao C."/>
        </authorList>
    </citation>
    <scope>NUCLEOTIDE SEQUENCE [LARGE SCALE GENOMIC DNA]</scope>
    <source>
        <strain evidence="2 3">DHS C013</strain>
    </source>
</reference>
<sequence>MLDQRQKQNIGLVDPLGRRLTTITGIASIVFTVGTALHAFVIVDDHTLTRMMVLANADPAAAEQFLTVFRAVGCLYIVANALGVLAFRPAPPRWLLPAVLVTNVTQAAGVFMVPPQMWQAAVEHFGPVGTLPSAITDGGAFVLAAAITVTIVRARKKPAQRS</sequence>
<feature type="transmembrane region" description="Helical" evidence="1">
    <location>
        <begin position="20"/>
        <end position="43"/>
    </location>
</feature>
<accession>A0A1B2HDG4</accession>
<dbReference type="Proteomes" id="UP000093053">
    <property type="component" value="Chromosome"/>
</dbReference>
<feature type="transmembrane region" description="Helical" evidence="1">
    <location>
        <begin position="133"/>
        <end position="152"/>
    </location>
</feature>
<proteinExistence type="predicted"/>
<keyword evidence="1" id="KW-0812">Transmembrane</keyword>
<keyword evidence="1" id="KW-1133">Transmembrane helix</keyword>